<dbReference type="GO" id="GO:0009055">
    <property type="term" value="F:electron transfer activity"/>
    <property type="evidence" value="ECO:0007669"/>
    <property type="project" value="InterPro"/>
</dbReference>
<reference evidence="9 10" key="1">
    <citation type="submission" date="2013-09" db="EMBL/GenBank/DDBJ databases">
        <title>Genome sequencing of Arenimonas metalli.</title>
        <authorList>
            <person name="Chen F."/>
            <person name="Wang G."/>
        </authorList>
    </citation>
    <scope>NUCLEOTIDE SEQUENCE [LARGE SCALE GENOMIC DNA]</scope>
    <source>
        <strain evidence="9 10">CF5-1</strain>
    </source>
</reference>
<dbReference type="eggNOG" id="COG3245">
    <property type="taxonomic scope" value="Bacteria"/>
</dbReference>
<comment type="caution">
    <text evidence="9">The sequence shown here is derived from an EMBL/GenBank/DDBJ whole genome shotgun (WGS) entry which is preliminary data.</text>
</comment>
<dbReference type="InterPro" id="IPR002323">
    <property type="entry name" value="Cyt_CIE"/>
</dbReference>
<dbReference type="AlphaFoldDB" id="A0A091B340"/>
<dbReference type="InterPro" id="IPR009056">
    <property type="entry name" value="Cyt_c-like_dom"/>
</dbReference>
<dbReference type="OrthoDB" id="9814708at2"/>
<dbReference type="RefSeq" id="WP_034212272.1">
    <property type="nucleotide sequence ID" value="NZ_AVCK01000019.1"/>
</dbReference>
<keyword evidence="1" id="KW-0813">Transport</keyword>
<evidence type="ECO:0000256" key="1">
    <source>
        <dbReference type="ARBA" id="ARBA00022448"/>
    </source>
</evidence>
<dbReference type="PROSITE" id="PS51007">
    <property type="entry name" value="CYTC"/>
    <property type="match status" value="1"/>
</dbReference>
<evidence type="ECO:0000313" key="9">
    <source>
        <dbReference type="EMBL" id="KFN46126.1"/>
    </source>
</evidence>
<dbReference type="Pfam" id="PF13442">
    <property type="entry name" value="Cytochrome_CBB3"/>
    <property type="match status" value="1"/>
</dbReference>
<dbReference type="PANTHER" id="PTHR40942">
    <property type="match status" value="1"/>
</dbReference>
<dbReference type="STRING" id="1384056.N787_11210"/>
<evidence type="ECO:0000256" key="3">
    <source>
        <dbReference type="ARBA" id="ARBA00022723"/>
    </source>
</evidence>
<keyword evidence="2 6" id="KW-0349">Heme</keyword>
<dbReference type="PANTHER" id="PTHR40942:SF4">
    <property type="entry name" value="CYTOCHROME C5"/>
    <property type="match status" value="1"/>
</dbReference>
<evidence type="ECO:0000256" key="6">
    <source>
        <dbReference type="PROSITE-ProRule" id="PRU00433"/>
    </source>
</evidence>
<accession>A0A091B340</accession>
<name>A0A091B340_9GAMM</name>
<keyword evidence="3 6" id="KW-0479">Metal-binding</keyword>
<dbReference type="Gene3D" id="1.10.760.10">
    <property type="entry name" value="Cytochrome c-like domain"/>
    <property type="match status" value="1"/>
</dbReference>
<evidence type="ECO:0000256" key="5">
    <source>
        <dbReference type="ARBA" id="ARBA00023004"/>
    </source>
</evidence>
<evidence type="ECO:0000256" key="7">
    <source>
        <dbReference type="SAM" id="Phobius"/>
    </source>
</evidence>
<dbReference type="PRINTS" id="PR00607">
    <property type="entry name" value="CYTCHROMECIE"/>
</dbReference>
<keyword evidence="7" id="KW-0472">Membrane</keyword>
<evidence type="ECO:0000256" key="2">
    <source>
        <dbReference type="ARBA" id="ARBA00022617"/>
    </source>
</evidence>
<keyword evidence="7" id="KW-1133">Transmembrane helix</keyword>
<dbReference type="GO" id="GO:0020037">
    <property type="term" value="F:heme binding"/>
    <property type="evidence" value="ECO:0007669"/>
    <property type="project" value="InterPro"/>
</dbReference>
<dbReference type="EMBL" id="AVCK01000019">
    <property type="protein sequence ID" value="KFN46126.1"/>
    <property type="molecule type" value="Genomic_DNA"/>
</dbReference>
<keyword evidence="5 6" id="KW-0408">Iron</keyword>
<proteinExistence type="predicted"/>
<gene>
    <name evidence="9" type="ORF">N787_11210</name>
</gene>
<feature type="transmembrane region" description="Helical" evidence="7">
    <location>
        <begin position="12"/>
        <end position="33"/>
    </location>
</feature>
<dbReference type="GO" id="GO:0005506">
    <property type="term" value="F:iron ion binding"/>
    <property type="evidence" value="ECO:0007669"/>
    <property type="project" value="InterPro"/>
</dbReference>
<organism evidence="9 10">
    <name type="scientific">Arenimonas metalli CF5-1</name>
    <dbReference type="NCBI Taxonomy" id="1384056"/>
    <lineage>
        <taxon>Bacteria</taxon>
        <taxon>Pseudomonadati</taxon>
        <taxon>Pseudomonadota</taxon>
        <taxon>Gammaproteobacteria</taxon>
        <taxon>Lysobacterales</taxon>
        <taxon>Lysobacteraceae</taxon>
        <taxon>Arenimonas</taxon>
    </lineage>
</organism>
<dbReference type="Proteomes" id="UP000029393">
    <property type="component" value="Unassembled WGS sequence"/>
</dbReference>
<evidence type="ECO:0000256" key="4">
    <source>
        <dbReference type="ARBA" id="ARBA00022982"/>
    </source>
</evidence>
<keyword evidence="7" id="KW-0812">Transmembrane</keyword>
<feature type="domain" description="Cytochrome c" evidence="8">
    <location>
        <begin position="87"/>
        <end position="170"/>
    </location>
</feature>
<dbReference type="SUPFAM" id="SSF46626">
    <property type="entry name" value="Cytochrome c"/>
    <property type="match status" value="1"/>
</dbReference>
<dbReference type="PATRIC" id="fig|1384056.3.peg.1458"/>
<keyword evidence="4" id="KW-0249">Electron transport</keyword>
<protein>
    <recommendedName>
        <fullName evidence="8">Cytochrome c domain-containing protein</fullName>
    </recommendedName>
</protein>
<evidence type="ECO:0000259" key="8">
    <source>
        <dbReference type="PROSITE" id="PS51007"/>
    </source>
</evidence>
<keyword evidence="10" id="KW-1185">Reference proteome</keyword>
<dbReference type="InterPro" id="IPR036909">
    <property type="entry name" value="Cyt_c-like_dom_sf"/>
</dbReference>
<sequence>MRNHDLVFLKNFAMVIAILVGITLALIGLGIYVNGQLEPEPNPVAERATEQRIRPVGGVYAGSTGAAAQAAAAAAAAAASAGQVAYDGTLDGSVIYAALCGACHTAGAGGAPKLERAAWTARIAQGMDTMNKHAIEGFQGSAGIMPAKGGNPNLTDEQVIATVQWMVDNLK</sequence>
<evidence type="ECO:0000313" key="10">
    <source>
        <dbReference type="Proteomes" id="UP000029393"/>
    </source>
</evidence>